<gene>
    <name evidence="2" type="ORF">T069G_10479</name>
</gene>
<dbReference type="Proteomes" id="UP001140511">
    <property type="component" value="Unassembled WGS sequence"/>
</dbReference>
<name>A0A9W9B8F8_9HYPO</name>
<dbReference type="AlphaFoldDB" id="A0A9W9B8F8"/>
<keyword evidence="3" id="KW-1185">Reference proteome</keyword>
<accession>A0A9W9B8F8</accession>
<protein>
    <submittedName>
        <fullName evidence="2">Uncharacterized protein</fullName>
    </submittedName>
</protein>
<feature type="signal peptide" evidence="1">
    <location>
        <begin position="1"/>
        <end position="18"/>
    </location>
</feature>
<sequence length="213" mass="22956">MLLSVRILGSAALMAVTASCKQLILNFDDIAISNDNGCGNFTFGEFSVYHDIAVSDAFGTSRVFNATKTPSCNSVLDEDISLALFGRAPSPSNALFISALLDAQIVAANVNTTLVNEASFDILPVFSAAERNSSDVTVRIFTLFSDFGSVDIRNTFEFHTATDGWGPYHVNVSSNGVEYRFLEVDVVLPDEDSQRGGLSPAFFVDNLVLESTE</sequence>
<evidence type="ECO:0000256" key="1">
    <source>
        <dbReference type="SAM" id="SignalP"/>
    </source>
</evidence>
<dbReference type="PROSITE" id="PS51257">
    <property type="entry name" value="PROKAR_LIPOPROTEIN"/>
    <property type="match status" value="1"/>
</dbReference>
<dbReference type="GeneID" id="80872377"/>
<proteinExistence type="predicted"/>
<evidence type="ECO:0000313" key="3">
    <source>
        <dbReference type="Proteomes" id="UP001140511"/>
    </source>
</evidence>
<keyword evidence="1" id="KW-0732">Signal</keyword>
<dbReference type="RefSeq" id="XP_056023979.1">
    <property type="nucleotide sequence ID" value="XM_056177689.1"/>
</dbReference>
<comment type="caution">
    <text evidence="2">The sequence shown here is derived from an EMBL/GenBank/DDBJ whole genome shotgun (WGS) entry which is preliminary data.</text>
</comment>
<dbReference type="EMBL" id="JAOPEN010000007">
    <property type="protein sequence ID" value="KAJ4854921.1"/>
    <property type="molecule type" value="Genomic_DNA"/>
</dbReference>
<reference evidence="2" key="1">
    <citation type="submission" date="2022-09" db="EMBL/GenBank/DDBJ databases">
        <title>Chromosome-level assembly of Trichoderma breve T069, a fungus used in development of biopesticide product.</title>
        <authorList>
            <person name="Lin R."/>
            <person name="Liu T."/>
        </authorList>
    </citation>
    <scope>NUCLEOTIDE SEQUENCE</scope>
    <source>
        <strain evidence="2">T069</strain>
    </source>
</reference>
<evidence type="ECO:0000313" key="2">
    <source>
        <dbReference type="EMBL" id="KAJ4854921.1"/>
    </source>
</evidence>
<feature type="chain" id="PRO_5040855049" evidence="1">
    <location>
        <begin position="19"/>
        <end position="213"/>
    </location>
</feature>
<organism evidence="2 3">
    <name type="scientific">Trichoderma breve</name>
    <dbReference type="NCBI Taxonomy" id="2034170"/>
    <lineage>
        <taxon>Eukaryota</taxon>
        <taxon>Fungi</taxon>
        <taxon>Dikarya</taxon>
        <taxon>Ascomycota</taxon>
        <taxon>Pezizomycotina</taxon>
        <taxon>Sordariomycetes</taxon>
        <taxon>Hypocreomycetidae</taxon>
        <taxon>Hypocreales</taxon>
        <taxon>Hypocreaceae</taxon>
        <taxon>Trichoderma</taxon>
    </lineage>
</organism>